<proteinExistence type="predicted"/>
<keyword evidence="2" id="KW-1185">Reference proteome</keyword>
<organism evidence="1 2">
    <name type="scientific">Halocatena marina</name>
    <dbReference type="NCBI Taxonomy" id="2934937"/>
    <lineage>
        <taxon>Archaea</taxon>
        <taxon>Methanobacteriati</taxon>
        <taxon>Methanobacteriota</taxon>
        <taxon>Stenosarchaea group</taxon>
        <taxon>Halobacteria</taxon>
        <taxon>Halobacteriales</taxon>
        <taxon>Natronomonadaceae</taxon>
        <taxon>Halocatena</taxon>
    </lineage>
</organism>
<accession>A0ABD5YLC2</accession>
<sequence length="42" mass="4730">MIEGVAMNSDTTARALVDTFENWHTGHCSIIRNNEGHNRSML</sequence>
<gene>
    <name evidence="1" type="ORF">ACFQL7_09185</name>
</gene>
<name>A0ABD5YLC2_9EURY</name>
<protein>
    <recommendedName>
        <fullName evidence="3">Transposase</fullName>
    </recommendedName>
</protein>
<evidence type="ECO:0008006" key="3">
    <source>
        <dbReference type="Google" id="ProtNLM"/>
    </source>
</evidence>
<evidence type="ECO:0000313" key="2">
    <source>
        <dbReference type="Proteomes" id="UP001596417"/>
    </source>
</evidence>
<evidence type="ECO:0000313" key="1">
    <source>
        <dbReference type="EMBL" id="MFC7190011.1"/>
    </source>
</evidence>
<reference evidence="1 2" key="1">
    <citation type="journal article" date="2019" name="Int. J. Syst. Evol. Microbiol.">
        <title>The Global Catalogue of Microorganisms (GCM) 10K type strain sequencing project: providing services to taxonomists for standard genome sequencing and annotation.</title>
        <authorList>
            <consortium name="The Broad Institute Genomics Platform"/>
            <consortium name="The Broad Institute Genome Sequencing Center for Infectious Disease"/>
            <person name="Wu L."/>
            <person name="Ma J."/>
        </authorList>
    </citation>
    <scope>NUCLEOTIDE SEQUENCE [LARGE SCALE GENOMIC DNA]</scope>
    <source>
        <strain evidence="1 2">RDMS1</strain>
    </source>
</reference>
<comment type="caution">
    <text evidence="1">The sequence shown here is derived from an EMBL/GenBank/DDBJ whole genome shotgun (WGS) entry which is preliminary data.</text>
</comment>
<dbReference type="Proteomes" id="UP001596417">
    <property type="component" value="Unassembled WGS sequence"/>
</dbReference>
<dbReference type="EMBL" id="JBHTAX010000001">
    <property type="protein sequence ID" value="MFC7190011.1"/>
    <property type="molecule type" value="Genomic_DNA"/>
</dbReference>
<dbReference type="AlphaFoldDB" id="A0ABD5YLC2"/>
<dbReference type="RefSeq" id="WP_390205376.1">
    <property type="nucleotide sequence ID" value="NZ_JBHTAX010000001.1"/>
</dbReference>